<gene>
    <name evidence="3" type="ORF">QBC40DRAFT_338177</name>
</gene>
<protein>
    <submittedName>
        <fullName evidence="3">Family 5 putative carbohydrate esterase</fullName>
    </submittedName>
</protein>
<dbReference type="GO" id="GO:0052689">
    <property type="term" value="F:carboxylic ester hydrolase activity"/>
    <property type="evidence" value="ECO:0007669"/>
    <property type="project" value="UniProtKB-ARBA"/>
</dbReference>
<organism evidence="3 4">
    <name type="scientific">Triangularia verruculosa</name>
    <dbReference type="NCBI Taxonomy" id="2587418"/>
    <lineage>
        <taxon>Eukaryota</taxon>
        <taxon>Fungi</taxon>
        <taxon>Dikarya</taxon>
        <taxon>Ascomycota</taxon>
        <taxon>Pezizomycotina</taxon>
        <taxon>Sordariomycetes</taxon>
        <taxon>Sordariomycetidae</taxon>
        <taxon>Sordariales</taxon>
        <taxon>Podosporaceae</taxon>
        <taxon>Triangularia</taxon>
    </lineage>
</organism>
<dbReference type="PANTHER" id="PTHR33630">
    <property type="entry name" value="CUTINASE RV1984C-RELATED-RELATED"/>
    <property type="match status" value="1"/>
</dbReference>
<comment type="caution">
    <text evidence="3">The sequence shown here is derived from an EMBL/GenBank/DDBJ whole genome shotgun (WGS) entry which is preliminary data.</text>
</comment>
<dbReference type="Gene3D" id="3.40.50.1820">
    <property type="entry name" value="alpha/beta hydrolase"/>
    <property type="match status" value="2"/>
</dbReference>
<reference evidence="3" key="2">
    <citation type="submission" date="2023-05" db="EMBL/GenBank/DDBJ databases">
        <authorList>
            <consortium name="Lawrence Berkeley National Laboratory"/>
            <person name="Steindorff A."/>
            <person name="Hensen N."/>
            <person name="Bonometti L."/>
            <person name="Westerberg I."/>
            <person name="Brannstrom I.O."/>
            <person name="Guillou S."/>
            <person name="Cros-Aarteil S."/>
            <person name="Calhoun S."/>
            <person name="Haridas S."/>
            <person name="Kuo A."/>
            <person name="Mondo S."/>
            <person name="Pangilinan J."/>
            <person name="Riley R."/>
            <person name="Labutti K."/>
            <person name="Andreopoulos B."/>
            <person name="Lipzen A."/>
            <person name="Chen C."/>
            <person name="Yanf M."/>
            <person name="Daum C."/>
            <person name="Ng V."/>
            <person name="Clum A."/>
            <person name="Ohm R."/>
            <person name="Martin F."/>
            <person name="Silar P."/>
            <person name="Natvig D."/>
            <person name="Lalanne C."/>
            <person name="Gautier V."/>
            <person name="Ament-Velasquez S.L."/>
            <person name="Kruys A."/>
            <person name="Hutchinson M.I."/>
            <person name="Powell A.J."/>
            <person name="Barry K."/>
            <person name="Miller A.N."/>
            <person name="Grigoriev I.V."/>
            <person name="Debuchy R."/>
            <person name="Gladieux P."/>
            <person name="Thoren M.H."/>
            <person name="Johannesson H."/>
        </authorList>
    </citation>
    <scope>NUCLEOTIDE SEQUENCE</scope>
    <source>
        <strain evidence="3">CBS 315.58</strain>
    </source>
</reference>
<evidence type="ECO:0000313" key="3">
    <source>
        <dbReference type="EMBL" id="KAK4202736.1"/>
    </source>
</evidence>
<dbReference type="EMBL" id="MU863895">
    <property type="protein sequence ID" value="KAK4202736.1"/>
    <property type="molecule type" value="Genomic_DNA"/>
</dbReference>
<dbReference type="SUPFAM" id="SSF53474">
    <property type="entry name" value="alpha/beta-Hydrolases"/>
    <property type="match status" value="1"/>
</dbReference>
<keyword evidence="2" id="KW-1015">Disulfide bond</keyword>
<dbReference type="PANTHER" id="PTHR33630:SF13">
    <property type="entry name" value="ACETYLXYLAN ESTERASE"/>
    <property type="match status" value="1"/>
</dbReference>
<keyword evidence="4" id="KW-1185">Reference proteome</keyword>
<dbReference type="InterPro" id="IPR029058">
    <property type="entry name" value="AB_hydrolase_fold"/>
</dbReference>
<sequence length="208" mass="21774">MKPPYLPLHLLLTLPSPSKTTPITQQNPCPLLHILSARETTAPPGFGSSLTLTNLLLSTFNHSSGTSPPIITAEAITYPALGANDAEYAASVTTGTAAVVKQLSTFNAQCPETVVILHGYSQGGQIIDDALCGVPGEEGTKVGKPLVGRGVQRRVGGVVLMGSPGMISFCDEGDPFCSDGEEEGVHLRYGEVYGREALRFVVGRVLVG</sequence>
<dbReference type="Proteomes" id="UP001303160">
    <property type="component" value="Unassembled WGS sequence"/>
</dbReference>
<keyword evidence="1" id="KW-0378">Hydrolase</keyword>
<name>A0AAN6XLW6_9PEZI</name>
<dbReference type="SMART" id="SM01110">
    <property type="entry name" value="Cutinase"/>
    <property type="match status" value="1"/>
</dbReference>
<accession>A0AAN6XLW6</accession>
<reference evidence="3" key="1">
    <citation type="journal article" date="2023" name="Mol. Phylogenet. Evol.">
        <title>Genome-scale phylogeny and comparative genomics of the fungal order Sordariales.</title>
        <authorList>
            <person name="Hensen N."/>
            <person name="Bonometti L."/>
            <person name="Westerberg I."/>
            <person name="Brannstrom I.O."/>
            <person name="Guillou S."/>
            <person name="Cros-Aarteil S."/>
            <person name="Calhoun S."/>
            <person name="Haridas S."/>
            <person name="Kuo A."/>
            <person name="Mondo S."/>
            <person name="Pangilinan J."/>
            <person name="Riley R."/>
            <person name="LaButti K."/>
            <person name="Andreopoulos B."/>
            <person name="Lipzen A."/>
            <person name="Chen C."/>
            <person name="Yan M."/>
            <person name="Daum C."/>
            <person name="Ng V."/>
            <person name="Clum A."/>
            <person name="Steindorff A."/>
            <person name="Ohm R.A."/>
            <person name="Martin F."/>
            <person name="Silar P."/>
            <person name="Natvig D.O."/>
            <person name="Lalanne C."/>
            <person name="Gautier V."/>
            <person name="Ament-Velasquez S.L."/>
            <person name="Kruys A."/>
            <person name="Hutchinson M.I."/>
            <person name="Powell A.J."/>
            <person name="Barry K."/>
            <person name="Miller A.N."/>
            <person name="Grigoriev I.V."/>
            <person name="Debuchy R."/>
            <person name="Gladieux P."/>
            <person name="Hiltunen Thoren M."/>
            <person name="Johannesson H."/>
        </authorList>
    </citation>
    <scope>NUCLEOTIDE SEQUENCE</scope>
    <source>
        <strain evidence="3">CBS 315.58</strain>
    </source>
</reference>
<evidence type="ECO:0000256" key="2">
    <source>
        <dbReference type="ARBA" id="ARBA00023157"/>
    </source>
</evidence>
<dbReference type="AlphaFoldDB" id="A0AAN6XLW6"/>
<proteinExistence type="predicted"/>
<dbReference type="Pfam" id="PF01083">
    <property type="entry name" value="Cutinase"/>
    <property type="match status" value="1"/>
</dbReference>
<evidence type="ECO:0000313" key="4">
    <source>
        <dbReference type="Proteomes" id="UP001303160"/>
    </source>
</evidence>
<evidence type="ECO:0000256" key="1">
    <source>
        <dbReference type="ARBA" id="ARBA00022801"/>
    </source>
</evidence>
<dbReference type="InterPro" id="IPR000675">
    <property type="entry name" value="Cutinase/axe"/>
</dbReference>